<reference evidence="3" key="1">
    <citation type="submission" date="2022-10" db="EMBL/GenBank/DDBJ databases">
        <authorList>
            <person name="Chen Y."/>
            <person name="Dougan E. K."/>
            <person name="Chan C."/>
            <person name="Rhodes N."/>
            <person name="Thang M."/>
        </authorList>
    </citation>
    <scope>NUCLEOTIDE SEQUENCE</scope>
</reference>
<comment type="caution">
    <text evidence="3">The sequence shown here is derived from an EMBL/GenBank/DDBJ whole genome shotgun (WGS) entry which is preliminary data.</text>
</comment>
<feature type="compositionally biased region" description="Basic and acidic residues" evidence="1">
    <location>
        <begin position="127"/>
        <end position="141"/>
    </location>
</feature>
<dbReference type="EMBL" id="CAMXCT030002166">
    <property type="protein sequence ID" value="CAL4783470.1"/>
    <property type="molecule type" value="Genomic_DNA"/>
</dbReference>
<evidence type="ECO:0000256" key="1">
    <source>
        <dbReference type="SAM" id="MobiDB-lite"/>
    </source>
</evidence>
<dbReference type="OrthoDB" id="448915at2759"/>
<organism evidence="3">
    <name type="scientific">Cladocopium goreaui</name>
    <dbReference type="NCBI Taxonomy" id="2562237"/>
    <lineage>
        <taxon>Eukaryota</taxon>
        <taxon>Sar</taxon>
        <taxon>Alveolata</taxon>
        <taxon>Dinophyceae</taxon>
        <taxon>Suessiales</taxon>
        <taxon>Symbiodiniaceae</taxon>
        <taxon>Cladocopium</taxon>
    </lineage>
</organism>
<dbReference type="EMBL" id="CAMXCT010002166">
    <property type="protein sequence ID" value="CAI3996158.1"/>
    <property type="molecule type" value="Genomic_DNA"/>
</dbReference>
<keyword evidence="5" id="KW-1185">Reference proteome</keyword>
<feature type="non-terminal residue" evidence="3">
    <location>
        <position position="1"/>
    </location>
</feature>
<feature type="region of interest" description="Disordered" evidence="1">
    <location>
        <begin position="101"/>
        <end position="151"/>
    </location>
</feature>
<name>A0A9P1CSI3_9DINO</name>
<feature type="compositionally biased region" description="Polar residues" evidence="1">
    <location>
        <begin position="116"/>
        <end position="126"/>
    </location>
</feature>
<evidence type="ECO:0000313" key="5">
    <source>
        <dbReference type="Proteomes" id="UP001152797"/>
    </source>
</evidence>
<dbReference type="InterPro" id="IPR013103">
    <property type="entry name" value="RVT_2"/>
</dbReference>
<proteinExistence type="predicted"/>
<protein>
    <recommendedName>
        <fullName evidence="2">Reverse transcriptase Ty1/copia-type domain-containing protein</fullName>
    </recommendedName>
</protein>
<dbReference type="Pfam" id="PF07727">
    <property type="entry name" value="RVT_2"/>
    <property type="match status" value="1"/>
</dbReference>
<evidence type="ECO:0000259" key="2">
    <source>
        <dbReference type="Pfam" id="PF07727"/>
    </source>
</evidence>
<feature type="non-terminal residue" evidence="3">
    <location>
        <position position="913"/>
    </location>
</feature>
<accession>A0A9P1CSI3</accession>
<evidence type="ECO:0000313" key="3">
    <source>
        <dbReference type="EMBL" id="CAI3996158.1"/>
    </source>
</evidence>
<dbReference type="AlphaFoldDB" id="A0A9P1CSI3"/>
<feature type="domain" description="Reverse transcriptase Ty1/copia-type" evidence="2">
    <location>
        <begin position="360"/>
        <end position="466"/>
    </location>
</feature>
<gene>
    <name evidence="3" type="ORF">C1SCF055_LOCUS22656</name>
</gene>
<sequence>DVDNAAAQAAINSSRQLHYLLANLTTDSARLIVRQNLDSNGLELFKLAVATSSTRICFSSDFTAVQNFDLKDREDRRVPVEDLLKAWRQVESRKWNLRMEPSGLPPTIGQGRRVSMKTSTLPQSLSESKEATETIEKRVDSSSRLFSSSRPSKPLLAEDTFVTKLDKTKEGTLEDFKMLALQAVSDIDPAASQQYVHDRWLDFPASYVRVHHEKSRTMYVPPEDQGFASHDIEEARVTLIIHDNGVTSWVNDNWHEHGELEVDRTFVDATGFCKVDWHFDDDPVRAVDGASKEDFAAQEPPDDDIELESPLPDGLADLPAAGSEMELEIAGMKKEMESMVNFDVFSEAPVETLSAHELSHAISSRRVKTRKPDGTVRCRLVVRGFDQVVDDPDQTFASTPSLTTLSVAFEWDVSTGDISTAFLLALITGEEIYVIPPAEYYPDQNVIWKLKRGLYGLKNSPETWQARPLSDRYEEAQLKELLLKITGHLGEGQEVQFPGRDIRRIPEAVEPSMSQTYVEKILEALDMQDCRSVTAPGVDTLKKVADFQQVSPEMQAIPCKHFETFKLSDSGLLKLAKSLNFEFGPALGLEPVAEFKLWLALRSRNQLFDLKESVLLDAHGDFCLDVKYSDFAIFELQLWLPECCYLQKIELLQVQFQLEDTGWWTGRGKGLLCEKPACGQVAAPLGSLRPLPSSRPPTNVGDDHVRGTVIALSGSVVAAIVVFPRPKLTHRVPAHRPEVVLKLITSNDPPPVNIRVVIGKAAATSAAYRPQPGTSQLYEFCELQTLMPRNLHQVQLRDVDLRCPDSPLAKKLRQRFYDMLRYNVKLGKRTLPEFRPDQSTSTYNIHVLVSSDGQRLALRAKLLYDPIYLRVPVVEDGKVLFRFVIVVGPMAVGAAFIGVRRCALTEDAFEWTH</sequence>
<dbReference type="EMBL" id="CAMXCT020002166">
    <property type="protein sequence ID" value="CAL1149533.1"/>
    <property type="molecule type" value="Genomic_DNA"/>
</dbReference>
<evidence type="ECO:0000313" key="4">
    <source>
        <dbReference type="EMBL" id="CAL1149533.1"/>
    </source>
</evidence>
<feature type="compositionally biased region" description="Low complexity" evidence="1">
    <location>
        <begin position="142"/>
        <end position="151"/>
    </location>
</feature>
<reference evidence="4" key="2">
    <citation type="submission" date="2024-04" db="EMBL/GenBank/DDBJ databases">
        <authorList>
            <person name="Chen Y."/>
            <person name="Shah S."/>
            <person name="Dougan E. K."/>
            <person name="Thang M."/>
            <person name="Chan C."/>
        </authorList>
    </citation>
    <scope>NUCLEOTIDE SEQUENCE [LARGE SCALE GENOMIC DNA]</scope>
</reference>
<dbReference type="Proteomes" id="UP001152797">
    <property type="component" value="Unassembled WGS sequence"/>
</dbReference>